<evidence type="ECO:0000313" key="1">
    <source>
        <dbReference type="EMBL" id="USW51317.1"/>
    </source>
</evidence>
<keyword evidence="2" id="KW-1185">Reference proteome</keyword>
<gene>
    <name evidence="1" type="ORF">Slin15195_G046360</name>
</gene>
<name>A0A9Q9EIR3_9PEZI</name>
<accession>A0A9Q9EIR3</accession>
<dbReference type="SUPFAM" id="SSF81383">
    <property type="entry name" value="F-box domain"/>
    <property type="match status" value="1"/>
</dbReference>
<evidence type="ECO:0000313" key="2">
    <source>
        <dbReference type="Proteomes" id="UP001056384"/>
    </source>
</evidence>
<organism evidence="1 2">
    <name type="scientific">Septoria linicola</name>
    <dbReference type="NCBI Taxonomy" id="215465"/>
    <lineage>
        <taxon>Eukaryota</taxon>
        <taxon>Fungi</taxon>
        <taxon>Dikarya</taxon>
        <taxon>Ascomycota</taxon>
        <taxon>Pezizomycotina</taxon>
        <taxon>Dothideomycetes</taxon>
        <taxon>Dothideomycetidae</taxon>
        <taxon>Mycosphaerellales</taxon>
        <taxon>Mycosphaerellaceae</taxon>
        <taxon>Septoria</taxon>
    </lineage>
</organism>
<protein>
    <submittedName>
        <fullName evidence="1">F-box-like domain superfamily protein</fullName>
    </submittedName>
</protein>
<dbReference type="Proteomes" id="UP001056384">
    <property type="component" value="Chromosome 3"/>
</dbReference>
<dbReference type="EMBL" id="CP099420">
    <property type="protein sequence ID" value="USW51317.1"/>
    <property type="molecule type" value="Genomic_DNA"/>
</dbReference>
<sequence length="201" mass="22507">MAGIQSLPDELLVHLFSKLDRKSSLPDLLALRLVDKRCARLATDLVYLTIPGSDKSLPSAEAHDKHPNIRRWAHKIFQNPECGPMVKELVCGRSNPMPVGTTFPEDGYEMSDELYDALRKIEPKLETWVARLSNRDSHIFLLLTLALSPNLERFHTMRGLSGLGLVALLFEQIAKNRGPPCGFLTNVESIKIVFTADCTIE</sequence>
<reference evidence="1" key="1">
    <citation type="submission" date="2022-06" db="EMBL/GenBank/DDBJ databases">
        <title>Complete genome sequences of two strains of the flax pathogen Septoria linicola.</title>
        <authorList>
            <person name="Lapalu N."/>
            <person name="Simon A."/>
            <person name="Demenou B."/>
            <person name="Paumier D."/>
            <person name="Guillot M.-P."/>
            <person name="Gout L."/>
            <person name="Valade R."/>
        </authorList>
    </citation>
    <scope>NUCLEOTIDE SEQUENCE</scope>
    <source>
        <strain evidence="1">SE15195</strain>
    </source>
</reference>
<dbReference type="OrthoDB" id="3624416at2759"/>
<proteinExistence type="predicted"/>
<dbReference type="InterPro" id="IPR036047">
    <property type="entry name" value="F-box-like_dom_sf"/>
</dbReference>
<dbReference type="AlphaFoldDB" id="A0A9Q9EIR3"/>